<dbReference type="RefSeq" id="WP_100115598.1">
    <property type="nucleotide sequence ID" value="NZ_MEIV01000061.1"/>
</dbReference>
<dbReference type="InterPro" id="IPR037238">
    <property type="entry name" value="YbiA-like_sf"/>
</dbReference>
<organism evidence="4 5">
    <name type="scientific">Snodgrassella alvi</name>
    <dbReference type="NCBI Taxonomy" id="1196083"/>
    <lineage>
        <taxon>Bacteria</taxon>
        <taxon>Pseudomonadati</taxon>
        <taxon>Pseudomonadota</taxon>
        <taxon>Betaproteobacteria</taxon>
        <taxon>Neisseriales</taxon>
        <taxon>Neisseriaceae</taxon>
        <taxon>Snodgrassella</taxon>
    </lineage>
</organism>
<dbReference type="Gene3D" id="1.10.357.40">
    <property type="entry name" value="YbiA-like"/>
    <property type="match status" value="1"/>
</dbReference>
<comment type="catalytic activity">
    <reaction evidence="2">
        <text>2,5-diamino-6-hydroxy-4-(5-phosphoribosylamino)-pyrimidine + H2O = 2,5,6-triamino-4-hydroxypyrimidine + D-ribose 5-phosphate</text>
        <dbReference type="Rhea" id="RHEA:23436"/>
        <dbReference type="ChEBI" id="CHEBI:15377"/>
        <dbReference type="ChEBI" id="CHEBI:58614"/>
        <dbReference type="ChEBI" id="CHEBI:78346"/>
        <dbReference type="ChEBI" id="CHEBI:137796"/>
    </reaction>
</comment>
<accession>A0A2N9Y2M7</accession>
<dbReference type="CDD" id="cd15457">
    <property type="entry name" value="NADAR"/>
    <property type="match status" value="1"/>
</dbReference>
<dbReference type="AlphaFoldDB" id="A0A2N9Y2M7"/>
<dbReference type="InterPro" id="IPR012816">
    <property type="entry name" value="NADAR"/>
</dbReference>
<gene>
    <name evidence="4" type="ORF">BHC47_00710</name>
</gene>
<dbReference type="Pfam" id="PF08719">
    <property type="entry name" value="NADAR"/>
    <property type="match status" value="1"/>
</dbReference>
<comment type="catalytic activity">
    <reaction evidence="1">
        <text>5-amino-6-(5-phospho-D-ribosylamino)uracil + H2O = 5,6-diaminouracil + D-ribose 5-phosphate</text>
        <dbReference type="Rhea" id="RHEA:55020"/>
        <dbReference type="ChEBI" id="CHEBI:15377"/>
        <dbReference type="ChEBI" id="CHEBI:46252"/>
        <dbReference type="ChEBI" id="CHEBI:58453"/>
        <dbReference type="ChEBI" id="CHEBI:78346"/>
    </reaction>
</comment>
<evidence type="ECO:0000259" key="3">
    <source>
        <dbReference type="Pfam" id="PF08719"/>
    </source>
</evidence>
<evidence type="ECO:0000313" key="4">
    <source>
        <dbReference type="EMBL" id="PIT61460.1"/>
    </source>
</evidence>
<dbReference type="Proteomes" id="UP000231094">
    <property type="component" value="Unassembled WGS sequence"/>
</dbReference>
<dbReference type="SUPFAM" id="SSF143990">
    <property type="entry name" value="YbiA-like"/>
    <property type="match status" value="1"/>
</dbReference>
<sequence length="181" mass="20965">MDLQELRRQYSRGKRFKYLYFWGHTQKQPSSMITKSCLSQWYHSGFVIDNIYYPTAEHYMMAEKARLFNDQQKVSEILKANNPKLAKSLGRKVAYFVPDIWNERCLAVVIAGNFAKFSQNPELADFLLSTKQKILVEASPVDKIWGIGLSEDTPNIDNPLIWPGKNLLGFALMTVRQQLKE</sequence>
<evidence type="ECO:0000256" key="1">
    <source>
        <dbReference type="ARBA" id="ARBA00000022"/>
    </source>
</evidence>
<evidence type="ECO:0000313" key="5">
    <source>
        <dbReference type="Proteomes" id="UP000231094"/>
    </source>
</evidence>
<proteinExistence type="predicted"/>
<reference evidence="4 5" key="1">
    <citation type="journal article" date="2017" name="MBio">
        <title>Type VI secretion-mediated competition in the bee gut microbiome.</title>
        <authorList>
            <person name="Steele M.I."/>
            <person name="Kwong W.K."/>
            <person name="Powell J.E."/>
            <person name="Whiteley M."/>
            <person name="Moran N.A."/>
        </authorList>
    </citation>
    <scope>NUCLEOTIDE SEQUENCE [LARGE SCALE GENOMIC DNA]</scope>
    <source>
        <strain evidence="4 5">PEB0171</strain>
    </source>
</reference>
<protein>
    <recommendedName>
        <fullName evidence="3">NADAR domain-containing protein</fullName>
    </recommendedName>
</protein>
<name>A0A2N9Y2M7_9NEIS</name>
<dbReference type="EMBL" id="MEIV01000061">
    <property type="protein sequence ID" value="PIT61460.1"/>
    <property type="molecule type" value="Genomic_DNA"/>
</dbReference>
<dbReference type="NCBIfam" id="TIGR02464">
    <property type="entry name" value="ribofla_fusion"/>
    <property type="match status" value="1"/>
</dbReference>
<feature type="domain" description="NADAR" evidence="3">
    <location>
        <begin position="20"/>
        <end position="180"/>
    </location>
</feature>
<evidence type="ECO:0000256" key="2">
    <source>
        <dbReference type="ARBA" id="ARBA00000751"/>
    </source>
</evidence>
<comment type="caution">
    <text evidence="4">The sequence shown here is derived from an EMBL/GenBank/DDBJ whole genome shotgun (WGS) entry which is preliminary data.</text>
</comment>